<evidence type="ECO:0000313" key="2">
    <source>
        <dbReference type="Proteomes" id="UP000054485"/>
    </source>
</evidence>
<sequence length="64" mass="7146">MCLPLADRCCDVLFDFVYGECTWDVCFSWEGDGRGRTDIRTLNLSNFELPIGTVATTLLTIPIA</sequence>
<organism evidence="1 2">
    <name type="scientific">Suillus luteus UH-Slu-Lm8-n1</name>
    <dbReference type="NCBI Taxonomy" id="930992"/>
    <lineage>
        <taxon>Eukaryota</taxon>
        <taxon>Fungi</taxon>
        <taxon>Dikarya</taxon>
        <taxon>Basidiomycota</taxon>
        <taxon>Agaricomycotina</taxon>
        <taxon>Agaricomycetes</taxon>
        <taxon>Agaricomycetidae</taxon>
        <taxon>Boletales</taxon>
        <taxon>Suillineae</taxon>
        <taxon>Suillaceae</taxon>
        <taxon>Suillus</taxon>
    </lineage>
</organism>
<reference evidence="1 2" key="1">
    <citation type="submission" date="2014-04" db="EMBL/GenBank/DDBJ databases">
        <authorList>
            <consortium name="DOE Joint Genome Institute"/>
            <person name="Kuo A."/>
            <person name="Ruytinx J."/>
            <person name="Rineau F."/>
            <person name="Colpaert J."/>
            <person name="Kohler A."/>
            <person name="Nagy L.G."/>
            <person name="Floudas D."/>
            <person name="Copeland A."/>
            <person name="Barry K.W."/>
            <person name="Cichocki N."/>
            <person name="Veneault-Fourrey C."/>
            <person name="LaButti K."/>
            <person name="Lindquist E.A."/>
            <person name="Lipzen A."/>
            <person name="Lundell T."/>
            <person name="Morin E."/>
            <person name="Murat C."/>
            <person name="Sun H."/>
            <person name="Tunlid A."/>
            <person name="Henrissat B."/>
            <person name="Grigoriev I.V."/>
            <person name="Hibbett D.S."/>
            <person name="Martin F."/>
            <person name="Nordberg H.P."/>
            <person name="Cantor M.N."/>
            <person name="Hua S.X."/>
        </authorList>
    </citation>
    <scope>NUCLEOTIDE SEQUENCE [LARGE SCALE GENOMIC DNA]</scope>
    <source>
        <strain evidence="1 2">UH-Slu-Lm8-n1</strain>
    </source>
</reference>
<dbReference type="Proteomes" id="UP000054485">
    <property type="component" value="Unassembled WGS sequence"/>
</dbReference>
<dbReference type="AlphaFoldDB" id="A0A0D0AB70"/>
<evidence type="ECO:0000313" key="1">
    <source>
        <dbReference type="EMBL" id="KIK35354.1"/>
    </source>
</evidence>
<proteinExistence type="predicted"/>
<accession>A0A0D0AB70</accession>
<name>A0A0D0AB70_9AGAM</name>
<dbReference type="EMBL" id="KN835633">
    <property type="protein sequence ID" value="KIK35354.1"/>
    <property type="molecule type" value="Genomic_DNA"/>
</dbReference>
<dbReference type="HOGENOM" id="CLU_2869168_0_0_1"/>
<protein>
    <submittedName>
        <fullName evidence="1">Unplaced genomic scaffold CY34scaffold_502, whole genome shotgun sequence</fullName>
    </submittedName>
</protein>
<gene>
    <name evidence="1" type="ORF">CY34DRAFT_587259</name>
</gene>
<dbReference type="InParanoid" id="A0A0D0AB70"/>
<reference evidence="2" key="2">
    <citation type="submission" date="2015-01" db="EMBL/GenBank/DDBJ databases">
        <title>Evolutionary Origins and Diversification of the Mycorrhizal Mutualists.</title>
        <authorList>
            <consortium name="DOE Joint Genome Institute"/>
            <consortium name="Mycorrhizal Genomics Consortium"/>
            <person name="Kohler A."/>
            <person name="Kuo A."/>
            <person name="Nagy L.G."/>
            <person name="Floudas D."/>
            <person name="Copeland A."/>
            <person name="Barry K.W."/>
            <person name="Cichocki N."/>
            <person name="Veneault-Fourrey C."/>
            <person name="LaButti K."/>
            <person name="Lindquist E.A."/>
            <person name="Lipzen A."/>
            <person name="Lundell T."/>
            <person name="Morin E."/>
            <person name="Murat C."/>
            <person name="Riley R."/>
            <person name="Ohm R."/>
            <person name="Sun H."/>
            <person name="Tunlid A."/>
            <person name="Henrissat B."/>
            <person name="Grigoriev I.V."/>
            <person name="Hibbett D.S."/>
            <person name="Martin F."/>
        </authorList>
    </citation>
    <scope>NUCLEOTIDE SEQUENCE [LARGE SCALE GENOMIC DNA]</scope>
    <source>
        <strain evidence="2">UH-Slu-Lm8-n1</strain>
    </source>
</reference>
<keyword evidence="2" id="KW-1185">Reference proteome</keyword>